<dbReference type="PANTHER" id="PTHR39741:SF2">
    <property type="entry name" value="F-BOX DOMAIN-CONTAINING PROTEIN"/>
    <property type="match status" value="1"/>
</dbReference>
<accession>A0A0A9EZT9</accession>
<name>A0A0A9EZT9_ARUDO</name>
<sequence length="138" mass="15330">MPRGRHLHQRDRGEPPSPAAHASESGHDAALSSRERDHRICSNLGGSVVSTKPSTNCILCCVGASSTDHFPQERIENTLEPRDRVNHFPSFWSSKGQDDPDVPESLTYRPVLHGHGCGCWCLTRVRCPIRQIFLGHGR</sequence>
<proteinExistence type="predicted"/>
<evidence type="ECO:0000313" key="2">
    <source>
        <dbReference type="EMBL" id="JAE01543.1"/>
    </source>
</evidence>
<protein>
    <submittedName>
        <fullName evidence="2">Uncharacterized protein</fullName>
    </submittedName>
</protein>
<dbReference type="AlphaFoldDB" id="A0A0A9EZT9"/>
<evidence type="ECO:0000256" key="1">
    <source>
        <dbReference type="SAM" id="MobiDB-lite"/>
    </source>
</evidence>
<dbReference type="PANTHER" id="PTHR39741">
    <property type="entry name" value="F-BOX DOMAIN CONTAINING PROTEIN, EXPRESSED"/>
    <property type="match status" value="1"/>
</dbReference>
<dbReference type="EMBL" id="GBRH01196353">
    <property type="protein sequence ID" value="JAE01543.1"/>
    <property type="molecule type" value="Transcribed_RNA"/>
</dbReference>
<reference evidence="2" key="1">
    <citation type="submission" date="2014-09" db="EMBL/GenBank/DDBJ databases">
        <authorList>
            <person name="Magalhaes I.L.F."/>
            <person name="Oliveira U."/>
            <person name="Santos F.R."/>
            <person name="Vidigal T.H.D.A."/>
            <person name="Brescovit A.D."/>
            <person name="Santos A.J."/>
        </authorList>
    </citation>
    <scope>NUCLEOTIDE SEQUENCE</scope>
    <source>
        <tissue evidence="2">Shoot tissue taken approximately 20 cm above the soil surface</tissue>
    </source>
</reference>
<dbReference type="InterPro" id="IPR055336">
    <property type="entry name" value="At4g00755-like"/>
</dbReference>
<organism evidence="2">
    <name type="scientific">Arundo donax</name>
    <name type="common">Giant reed</name>
    <name type="synonym">Donax arundinaceus</name>
    <dbReference type="NCBI Taxonomy" id="35708"/>
    <lineage>
        <taxon>Eukaryota</taxon>
        <taxon>Viridiplantae</taxon>
        <taxon>Streptophyta</taxon>
        <taxon>Embryophyta</taxon>
        <taxon>Tracheophyta</taxon>
        <taxon>Spermatophyta</taxon>
        <taxon>Magnoliopsida</taxon>
        <taxon>Liliopsida</taxon>
        <taxon>Poales</taxon>
        <taxon>Poaceae</taxon>
        <taxon>PACMAD clade</taxon>
        <taxon>Arundinoideae</taxon>
        <taxon>Arundineae</taxon>
        <taxon>Arundo</taxon>
    </lineage>
</organism>
<feature type="region of interest" description="Disordered" evidence="1">
    <location>
        <begin position="1"/>
        <end position="34"/>
    </location>
</feature>
<reference evidence="2" key="2">
    <citation type="journal article" date="2015" name="Data Brief">
        <title>Shoot transcriptome of the giant reed, Arundo donax.</title>
        <authorList>
            <person name="Barrero R.A."/>
            <person name="Guerrero F.D."/>
            <person name="Moolhuijzen P."/>
            <person name="Goolsby J.A."/>
            <person name="Tidwell J."/>
            <person name="Bellgard S.E."/>
            <person name="Bellgard M.I."/>
        </authorList>
    </citation>
    <scope>NUCLEOTIDE SEQUENCE</scope>
    <source>
        <tissue evidence="2">Shoot tissue taken approximately 20 cm above the soil surface</tissue>
    </source>
</reference>